<dbReference type="Gramene" id="TVU16836">
    <property type="protein sequence ID" value="TVU16836"/>
    <property type="gene ID" value="EJB05_36991"/>
</dbReference>
<evidence type="ECO:0000313" key="2">
    <source>
        <dbReference type="EMBL" id="TVU16836.1"/>
    </source>
</evidence>
<dbReference type="Pfam" id="PF00646">
    <property type="entry name" value="F-box"/>
    <property type="match status" value="1"/>
</dbReference>
<gene>
    <name evidence="2" type="ORF">EJB05_36991</name>
</gene>
<evidence type="ECO:0000259" key="1">
    <source>
        <dbReference type="PROSITE" id="PS50181"/>
    </source>
</evidence>
<dbReference type="InterPro" id="IPR036047">
    <property type="entry name" value="F-box-like_dom_sf"/>
</dbReference>
<dbReference type="PANTHER" id="PTHR34223:SF22">
    <property type="entry name" value="OS11G0208300 PROTEIN"/>
    <property type="match status" value="1"/>
</dbReference>
<dbReference type="EMBL" id="RWGY01000030">
    <property type="protein sequence ID" value="TVU16836.1"/>
    <property type="molecule type" value="Genomic_DNA"/>
</dbReference>
<dbReference type="InterPro" id="IPR001810">
    <property type="entry name" value="F-box_dom"/>
</dbReference>
<name>A0A5J9TZS0_9POAL</name>
<feature type="domain" description="F-box" evidence="1">
    <location>
        <begin position="19"/>
        <end position="74"/>
    </location>
</feature>
<dbReference type="PROSITE" id="PS50181">
    <property type="entry name" value="FBOX"/>
    <property type="match status" value="1"/>
</dbReference>
<sequence length="446" mass="50044">MPMKSRTSDEEAAAAPSGEDRLSVLPDDALLHVLSLLPSEDAVRTCVLAQRWRHLWRSVPALRVARDGSQWWSVRKLNSFVTQFLARRDGRSPLRECDIGCFPFGIGLDDASDDDLFRFAKRWIRRSVSRCQARVLKVSVYTNERRLELTTMRLVSRHLTTVDLYQVELDDPTLDLSSCPALEDLEMNSCSIAGGKIILPSVKCLRIIGCDFYIIPRARVSAPNVVSLMLSESGGFTPLFESMPSLATAFVRFDDGCDEKCSRSYFGDCGDGRCDGCYGNLYFEDDEDDQCVLLEGLSAATKLELIAPPEVFVCRKDLKLCPTFSKLKTLLLNEWCVAADFSTLIYFLQHSPILEKLSLQLDKVPEPVIEANGRYNPREGSLVSKNLKLVEIKCRKDEMVHKLLSLLNACGVPSDKIAIQEMSSCCSEKFSFEQKKTDTVEVPSTF</sequence>
<reference evidence="2 3" key="1">
    <citation type="journal article" date="2019" name="Sci. Rep.">
        <title>A high-quality genome of Eragrostis curvula grass provides insights into Poaceae evolution and supports new strategies to enhance forage quality.</title>
        <authorList>
            <person name="Carballo J."/>
            <person name="Santos B.A.C.M."/>
            <person name="Zappacosta D."/>
            <person name="Garbus I."/>
            <person name="Selva J.P."/>
            <person name="Gallo C.A."/>
            <person name="Diaz A."/>
            <person name="Albertini E."/>
            <person name="Caccamo M."/>
            <person name="Echenique V."/>
        </authorList>
    </citation>
    <scope>NUCLEOTIDE SEQUENCE [LARGE SCALE GENOMIC DNA]</scope>
    <source>
        <strain evidence="3">cv. Victoria</strain>
        <tissue evidence="2">Leaf</tissue>
    </source>
</reference>
<proteinExistence type="predicted"/>
<dbReference type="OrthoDB" id="682094at2759"/>
<dbReference type="AlphaFoldDB" id="A0A5J9TZS0"/>
<protein>
    <recommendedName>
        <fullName evidence="1">F-box domain-containing protein</fullName>
    </recommendedName>
</protein>
<evidence type="ECO:0000313" key="3">
    <source>
        <dbReference type="Proteomes" id="UP000324897"/>
    </source>
</evidence>
<dbReference type="InterPro" id="IPR053197">
    <property type="entry name" value="F-box_SCFL_complex_component"/>
</dbReference>
<dbReference type="InterPro" id="IPR053781">
    <property type="entry name" value="F-box_AtFBL13-like"/>
</dbReference>
<dbReference type="PANTHER" id="PTHR34223">
    <property type="entry name" value="OS11G0201299 PROTEIN"/>
    <property type="match status" value="1"/>
</dbReference>
<dbReference type="SUPFAM" id="SSF81383">
    <property type="entry name" value="F-box domain"/>
    <property type="match status" value="1"/>
</dbReference>
<dbReference type="CDD" id="cd22160">
    <property type="entry name" value="F-box_AtFBL13-like"/>
    <property type="match status" value="1"/>
</dbReference>
<feature type="non-terminal residue" evidence="2">
    <location>
        <position position="1"/>
    </location>
</feature>
<dbReference type="Gene3D" id="1.20.1280.50">
    <property type="match status" value="1"/>
</dbReference>
<dbReference type="Proteomes" id="UP000324897">
    <property type="component" value="Unassembled WGS sequence"/>
</dbReference>
<keyword evidence="3" id="KW-1185">Reference proteome</keyword>
<dbReference type="SUPFAM" id="SSF52047">
    <property type="entry name" value="RNI-like"/>
    <property type="match status" value="1"/>
</dbReference>
<comment type="caution">
    <text evidence="2">The sequence shown here is derived from an EMBL/GenBank/DDBJ whole genome shotgun (WGS) entry which is preliminary data.</text>
</comment>
<accession>A0A5J9TZS0</accession>
<organism evidence="2 3">
    <name type="scientific">Eragrostis curvula</name>
    <name type="common">weeping love grass</name>
    <dbReference type="NCBI Taxonomy" id="38414"/>
    <lineage>
        <taxon>Eukaryota</taxon>
        <taxon>Viridiplantae</taxon>
        <taxon>Streptophyta</taxon>
        <taxon>Embryophyta</taxon>
        <taxon>Tracheophyta</taxon>
        <taxon>Spermatophyta</taxon>
        <taxon>Magnoliopsida</taxon>
        <taxon>Liliopsida</taxon>
        <taxon>Poales</taxon>
        <taxon>Poaceae</taxon>
        <taxon>PACMAD clade</taxon>
        <taxon>Chloridoideae</taxon>
        <taxon>Eragrostideae</taxon>
        <taxon>Eragrostidinae</taxon>
        <taxon>Eragrostis</taxon>
    </lineage>
</organism>